<keyword evidence="7" id="KW-0963">Cytoplasm</keyword>
<dbReference type="RefSeq" id="WP_377767604.1">
    <property type="nucleotide sequence ID" value="NZ_JBHULB010000017.1"/>
</dbReference>
<proteinExistence type="inferred from homology"/>
<keyword evidence="2 7" id="KW-0540">Nuclease</keyword>
<dbReference type="NCBIfam" id="TIGR00043">
    <property type="entry name" value="rRNA maturation RNase YbeY"/>
    <property type="match status" value="1"/>
</dbReference>
<evidence type="ECO:0000256" key="5">
    <source>
        <dbReference type="ARBA" id="ARBA00022801"/>
    </source>
</evidence>
<comment type="caution">
    <text evidence="8">The sequence shown here is derived from an EMBL/GenBank/DDBJ whole genome shotgun (WGS) entry which is preliminary data.</text>
</comment>
<evidence type="ECO:0000256" key="4">
    <source>
        <dbReference type="ARBA" id="ARBA00022759"/>
    </source>
</evidence>
<comment type="subcellular location">
    <subcellularLocation>
        <location evidence="7">Cytoplasm</location>
    </subcellularLocation>
</comment>
<organism evidence="8 9">
    <name type="scientific">Croceitalea marina</name>
    <dbReference type="NCBI Taxonomy" id="1775166"/>
    <lineage>
        <taxon>Bacteria</taxon>
        <taxon>Pseudomonadati</taxon>
        <taxon>Bacteroidota</taxon>
        <taxon>Flavobacteriia</taxon>
        <taxon>Flavobacteriales</taxon>
        <taxon>Flavobacteriaceae</taxon>
        <taxon>Croceitalea</taxon>
    </lineage>
</organism>
<reference evidence="9" key="1">
    <citation type="journal article" date="2019" name="Int. J. Syst. Evol. Microbiol.">
        <title>The Global Catalogue of Microorganisms (GCM) 10K type strain sequencing project: providing services to taxonomists for standard genome sequencing and annotation.</title>
        <authorList>
            <consortium name="The Broad Institute Genomics Platform"/>
            <consortium name="The Broad Institute Genome Sequencing Center for Infectious Disease"/>
            <person name="Wu L."/>
            <person name="Ma J."/>
        </authorList>
    </citation>
    <scope>NUCLEOTIDE SEQUENCE [LARGE SCALE GENOMIC DNA]</scope>
    <source>
        <strain evidence="9">KCTC 52368</strain>
    </source>
</reference>
<evidence type="ECO:0000256" key="3">
    <source>
        <dbReference type="ARBA" id="ARBA00022723"/>
    </source>
</evidence>
<evidence type="ECO:0000256" key="6">
    <source>
        <dbReference type="ARBA" id="ARBA00022833"/>
    </source>
</evidence>
<accession>A0ABW5MXL4</accession>
<keyword evidence="9" id="KW-1185">Reference proteome</keyword>
<dbReference type="Gene3D" id="3.40.390.30">
    <property type="entry name" value="Metalloproteases ('zincins'), catalytic domain"/>
    <property type="match status" value="1"/>
</dbReference>
<dbReference type="InterPro" id="IPR002036">
    <property type="entry name" value="YbeY"/>
</dbReference>
<dbReference type="HAMAP" id="MF_00009">
    <property type="entry name" value="Endoribonucl_YbeY"/>
    <property type="match status" value="1"/>
</dbReference>
<feature type="binding site" evidence="7">
    <location>
        <position position="106"/>
    </location>
    <ligand>
        <name>Zn(2+)</name>
        <dbReference type="ChEBI" id="CHEBI:29105"/>
        <note>catalytic</note>
    </ligand>
</feature>
<evidence type="ECO:0000256" key="2">
    <source>
        <dbReference type="ARBA" id="ARBA00022722"/>
    </source>
</evidence>
<dbReference type="Proteomes" id="UP001597526">
    <property type="component" value="Unassembled WGS sequence"/>
</dbReference>
<keyword evidence="5 7" id="KW-0378">Hydrolase</keyword>
<keyword evidence="7" id="KW-0698">rRNA processing</keyword>
<comment type="function">
    <text evidence="7">Single strand-specific metallo-endoribonuclease involved in late-stage 70S ribosome quality control and in maturation of the 3' terminus of the 16S rRNA.</text>
</comment>
<evidence type="ECO:0000256" key="7">
    <source>
        <dbReference type="HAMAP-Rule" id="MF_00009"/>
    </source>
</evidence>
<comment type="cofactor">
    <cofactor evidence="7">
        <name>Zn(2+)</name>
        <dbReference type="ChEBI" id="CHEBI:29105"/>
    </cofactor>
    <text evidence="7">Binds 1 zinc ion.</text>
</comment>
<feature type="binding site" evidence="7">
    <location>
        <position position="110"/>
    </location>
    <ligand>
        <name>Zn(2+)</name>
        <dbReference type="ChEBI" id="CHEBI:29105"/>
        <note>catalytic</note>
    </ligand>
</feature>
<keyword evidence="7" id="KW-0690">Ribosome biogenesis</keyword>
<comment type="similarity">
    <text evidence="1 7">Belongs to the endoribonuclease YbeY family.</text>
</comment>
<dbReference type="PROSITE" id="PS01306">
    <property type="entry name" value="UPF0054"/>
    <property type="match status" value="1"/>
</dbReference>
<keyword evidence="6 7" id="KW-0862">Zinc</keyword>
<dbReference type="EMBL" id="JBHULB010000017">
    <property type="protein sequence ID" value="MFD2588065.1"/>
    <property type="molecule type" value="Genomic_DNA"/>
</dbReference>
<dbReference type="Pfam" id="PF02130">
    <property type="entry name" value="YbeY"/>
    <property type="match status" value="1"/>
</dbReference>
<feature type="binding site" evidence="7">
    <location>
        <position position="116"/>
    </location>
    <ligand>
        <name>Zn(2+)</name>
        <dbReference type="ChEBI" id="CHEBI:29105"/>
        <note>catalytic</note>
    </ligand>
</feature>
<dbReference type="PANTHER" id="PTHR46986:SF1">
    <property type="entry name" value="ENDORIBONUCLEASE YBEY, CHLOROPLASTIC"/>
    <property type="match status" value="1"/>
</dbReference>
<sequence>MKVDFHYEVDFRLEDSLKFSDWISRIIEKENSSLGNLSYIFCDDEYLSNINLEYLNHDTLTDIITFDYTENNTISGDVFISVERVKENAEGFKVEFRTELLRVMSHGVLHLLGYNDKGEEEKAEMRNKESEMIELFHVEQ</sequence>
<dbReference type="InterPro" id="IPR023091">
    <property type="entry name" value="MetalPrtase_cat_dom_sf_prd"/>
</dbReference>
<evidence type="ECO:0000313" key="9">
    <source>
        <dbReference type="Proteomes" id="UP001597526"/>
    </source>
</evidence>
<keyword evidence="4 7" id="KW-0255">Endonuclease</keyword>
<evidence type="ECO:0000313" key="8">
    <source>
        <dbReference type="EMBL" id="MFD2588065.1"/>
    </source>
</evidence>
<keyword evidence="3 7" id="KW-0479">Metal-binding</keyword>
<dbReference type="PANTHER" id="PTHR46986">
    <property type="entry name" value="ENDORIBONUCLEASE YBEY, CHLOROPLASTIC"/>
    <property type="match status" value="1"/>
</dbReference>
<name>A0ABW5MXL4_9FLAO</name>
<dbReference type="EC" id="3.1.-.-" evidence="7"/>
<dbReference type="SUPFAM" id="SSF55486">
    <property type="entry name" value="Metalloproteases ('zincins'), catalytic domain"/>
    <property type="match status" value="1"/>
</dbReference>
<gene>
    <name evidence="7 8" type="primary">ybeY</name>
    <name evidence="8" type="ORF">ACFSQJ_14055</name>
</gene>
<protein>
    <recommendedName>
        <fullName evidence="7">Endoribonuclease YbeY</fullName>
        <ecNumber evidence="7">3.1.-.-</ecNumber>
    </recommendedName>
</protein>
<dbReference type="InterPro" id="IPR020549">
    <property type="entry name" value="YbeY_CS"/>
</dbReference>
<evidence type="ECO:0000256" key="1">
    <source>
        <dbReference type="ARBA" id="ARBA00010875"/>
    </source>
</evidence>